<proteinExistence type="predicted"/>
<name>A0ABR7EGE4_9FIRM</name>
<keyword evidence="3" id="KW-1185">Reference proteome</keyword>
<comment type="caution">
    <text evidence="2">The sequence shown here is derived from an EMBL/GenBank/DDBJ whole genome shotgun (WGS) entry which is preliminary data.</text>
</comment>
<sequence length="122" mass="13679">MDLQITNSGGLNIAVIFSTDHLFTDVSSALDFMSTVQYETECTRIAVNKEALPGDFFKLSTRLAGEILQKFINYQVKFAVYGDFSSYTQGPLHDFIYESNQGNDFFFVPNKEDAVQVLALAK</sequence>
<dbReference type="Proteomes" id="UP000606889">
    <property type="component" value="Unassembled WGS sequence"/>
</dbReference>
<evidence type="ECO:0000313" key="3">
    <source>
        <dbReference type="Proteomes" id="UP000606889"/>
    </source>
</evidence>
<evidence type="ECO:0000259" key="1">
    <source>
        <dbReference type="Pfam" id="PF13788"/>
    </source>
</evidence>
<feature type="domain" description="DUF4180" evidence="1">
    <location>
        <begin position="10"/>
        <end position="117"/>
    </location>
</feature>
<dbReference type="EMBL" id="JACOON010000005">
    <property type="protein sequence ID" value="MBC5648850.1"/>
    <property type="molecule type" value="Genomic_DNA"/>
</dbReference>
<gene>
    <name evidence="2" type="ORF">H8S18_10925</name>
</gene>
<organism evidence="2 3">
    <name type="scientific">Christensenella tenuis</name>
    <dbReference type="NCBI Taxonomy" id="2763033"/>
    <lineage>
        <taxon>Bacteria</taxon>
        <taxon>Bacillati</taxon>
        <taxon>Bacillota</taxon>
        <taxon>Clostridia</taxon>
        <taxon>Christensenellales</taxon>
        <taxon>Christensenellaceae</taxon>
        <taxon>Christensenella</taxon>
    </lineage>
</organism>
<dbReference type="RefSeq" id="WP_186858297.1">
    <property type="nucleotide sequence ID" value="NZ_JACOON010000005.1"/>
</dbReference>
<reference evidence="2 3" key="1">
    <citation type="submission" date="2020-08" db="EMBL/GenBank/DDBJ databases">
        <title>Genome public.</title>
        <authorList>
            <person name="Liu C."/>
            <person name="Sun Q."/>
        </authorList>
    </citation>
    <scope>NUCLEOTIDE SEQUENCE [LARGE SCALE GENOMIC DNA]</scope>
    <source>
        <strain evidence="2 3">NSJ-35</strain>
    </source>
</reference>
<protein>
    <submittedName>
        <fullName evidence="2">DUF4180 domain-containing protein</fullName>
    </submittedName>
</protein>
<dbReference type="InterPro" id="IPR025438">
    <property type="entry name" value="DUF4180"/>
</dbReference>
<accession>A0ABR7EGE4</accession>
<evidence type="ECO:0000313" key="2">
    <source>
        <dbReference type="EMBL" id="MBC5648850.1"/>
    </source>
</evidence>
<dbReference type="Pfam" id="PF13788">
    <property type="entry name" value="DUF4180"/>
    <property type="match status" value="1"/>
</dbReference>